<dbReference type="SUPFAM" id="SSF55729">
    <property type="entry name" value="Acyl-CoA N-acyltransferases (Nat)"/>
    <property type="match status" value="1"/>
</dbReference>
<evidence type="ECO:0000313" key="9">
    <source>
        <dbReference type="Proteomes" id="UP001152798"/>
    </source>
</evidence>
<feature type="domain" description="N-acetyltransferase" evidence="7">
    <location>
        <begin position="36"/>
        <end position="183"/>
    </location>
</feature>
<gene>
    <name evidence="8" type="ORF">NEZAVI_LOCUS3095</name>
</gene>
<dbReference type="InterPro" id="IPR000182">
    <property type="entry name" value="GNAT_dom"/>
</dbReference>
<evidence type="ECO:0000256" key="4">
    <source>
        <dbReference type="ARBA" id="ARBA00023315"/>
    </source>
</evidence>
<evidence type="ECO:0000256" key="3">
    <source>
        <dbReference type="ARBA" id="ARBA00022679"/>
    </source>
</evidence>
<dbReference type="InterPro" id="IPR016181">
    <property type="entry name" value="Acyl_CoA_acyltransferase"/>
</dbReference>
<comment type="pathway">
    <text evidence="1 6">Nucleotide-sugar biosynthesis; UDP-N-acetyl-alpha-D-glucosamine biosynthesis; N-acetyl-alpha-D-glucosamine 1-phosphate from alpha-D-glucosamine 6-phosphate (route I): step 1/2.</text>
</comment>
<dbReference type="FunFam" id="3.40.630.30:FF:000043">
    <property type="entry name" value="Glucosamine 6-phosphate N-acetyltransferase"/>
    <property type="match status" value="1"/>
</dbReference>
<protein>
    <recommendedName>
        <fullName evidence="6">Glucosamine 6-phosphate N-acetyltransferase</fullName>
        <ecNumber evidence="6">2.3.1.4</ecNumber>
    </recommendedName>
</protein>
<dbReference type="EMBL" id="OV725077">
    <property type="protein sequence ID" value="CAH1392235.1"/>
    <property type="molecule type" value="Genomic_DNA"/>
</dbReference>
<accession>A0A9P0H389</accession>
<dbReference type="PROSITE" id="PS51186">
    <property type="entry name" value="GNAT"/>
    <property type="match status" value="1"/>
</dbReference>
<dbReference type="CDD" id="cd04301">
    <property type="entry name" value="NAT_SF"/>
    <property type="match status" value="1"/>
</dbReference>
<dbReference type="AlphaFoldDB" id="A0A9P0H389"/>
<dbReference type="GO" id="GO:0004343">
    <property type="term" value="F:glucosamine 6-phosphate N-acetyltransferase activity"/>
    <property type="evidence" value="ECO:0007669"/>
    <property type="project" value="UniProtKB-UniRule"/>
</dbReference>
<dbReference type="PANTHER" id="PTHR13355:SF11">
    <property type="entry name" value="GLUCOSAMINE 6-PHOSPHATE N-ACETYLTRANSFERASE"/>
    <property type="match status" value="1"/>
</dbReference>
<dbReference type="Pfam" id="PF00583">
    <property type="entry name" value="Acetyltransf_1"/>
    <property type="match status" value="1"/>
</dbReference>
<evidence type="ECO:0000256" key="1">
    <source>
        <dbReference type="ARBA" id="ARBA00004832"/>
    </source>
</evidence>
<dbReference type="Proteomes" id="UP001152798">
    <property type="component" value="Chromosome 1"/>
</dbReference>
<name>A0A9P0H389_NEZVI</name>
<dbReference type="Gene3D" id="3.40.630.30">
    <property type="match status" value="1"/>
</dbReference>
<dbReference type="PANTHER" id="PTHR13355">
    <property type="entry name" value="GLUCOSAMINE 6-PHOSPHATE N-ACETYLTRANSFERASE"/>
    <property type="match status" value="1"/>
</dbReference>
<evidence type="ECO:0000259" key="7">
    <source>
        <dbReference type="PROSITE" id="PS51186"/>
    </source>
</evidence>
<dbReference type="OrthoDB" id="10039976at2759"/>
<organism evidence="8 9">
    <name type="scientific">Nezara viridula</name>
    <name type="common">Southern green stink bug</name>
    <name type="synonym">Cimex viridulus</name>
    <dbReference type="NCBI Taxonomy" id="85310"/>
    <lineage>
        <taxon>Eukaryota</taxon>
        <taxon>Metazoa</taxon>
        <taxon>Ecdysozoa</taxon>
        <taxon>Arthropoda</taxon>
        <taxon>Hexapoda</taxon>
        <taxon>Insecta</taxon>
        <taxon>Pterygota</taxon>
        <taxon>Neoptera</taxon>
        <taxon>Paraneoptera</taxon>
        <taxon>Hemiptera</taxon>
        <taxon>Heteroptera</taxon>
        <taxon>Panheteroptera</taxon>
        <taxon>Pentatomomorpha</taxon>
        <taxon>Pentatomoidea</taxon>
        <taxon>Pentatomidae</taxon>
        <taxon>Pentatominae</taxon>
        <taxon>Nezara</taxon>
    </lineage>
</organism>
<sequence length="183" mass="20916">MDSVLFDPKILENIDFQPAECHYNPPINAINPGEDLVLRPLRISDYDNGFLENLEQLTDVGKVSKEMFEDSFKRMKSSDGLYYVIVIENLVSERVIASATLLIEQKFIHACGLRGRIEDVVVNSSYRGRQLGKLLIDALALLSKQLGCYKVTLDCRDEKRGFYESLGFKKEDGNSNFMQIRFH</sequence>
<evidence type="ECO:0000313" key="8">
    <source>
        <dbReference type="EMBL" id="CAH1392235.1"/>
    </source>
</evidence>
<keyword evidence="4 6" id="KW-0012">Acyltransferase</keyword>
<dbReference type="InterPro" id="IPR039143">
    <property type="entry name" value="GNPNAT1-like"/>
</dbReference>
<keyword evidence="3 6" id="KW-0808">Transferase</keyword>
<keyword evidence="9" id="KW-1185">Reference proteome</keyword>
<evidence type="ECO:0000256" key="6">
    <source>
        <dbReference type="RuleBase" id="RU365086"/>
    </source>
</evidence>
<comment type="catalytic activity">
    <reaction evidence="5 6">
        <text>D-glucosamine 6-phosphate + acetyl-CoA = N-acetyl-D-glucosamine 6-phosphate + CoA + H(+)</text>
        <dbReference type="Rhea" id="RHEA:10292"/>
        <dbReference type="ChEBI" id="CHEBI:15378"/>
        <dbReference type="ChEBI" id="CHEBI:57287"/>
        <dbReference type="ChEBI" id="CHEBI:57288"/>
        <dbReference type="ChEBI" id="CHEBI:57513"/>
        <dbReference type="ChEBI" id="CHEBI:58725"/>
        <dbReference type="EC" id="2.3.1.4"/>
    </reaction>
</comment>
<reference evidence="8" key="1">
    <citation type="submission" date="2022-01" db="EMBL/GenBank/DDBJ databases">
        <authorList>
            <person name="King R."/>
        </authorList>
    </citation>
    <scope>NUCLEOTIDE SEQUENCE</scope>
</reference>
<evidence type="ECO:0000256" key="5">
    <source>
        <dbReference type="ARBA" id="ARBA00048964"/>
    </source>
</evidence>
<dbReference type="EC" id="2.3.1.4" evidence="6"/>
<dbReference type="GO" id="GO:0006048">
    <property type="term" value="P:UDP-N-acetylglucosamine biosynthetic process"/>
    <property type="evidence" value="ECO:0007669"/>
    <property type="project" value="UniProtKB-UniRule"/>
</dbReference>
<proteinExistence type="inferred from homology"/>
<evidence type="ECO:0000256" key="2">
    <source>
        <dbReference type="ARBA" id="ARBA00006048"/>
    </source>
</evidence>
<comment type="similarity">
    <text evidence="2 6">Belongs to the acetyltransferase family. GNA1 subfamily.</text>
</comment>